<dbReference type="InterPro" id="IPR001296">
    <property type="entry name" value="Glyco_trans_1"/>
</dbReference>
<dbReference type="Pfam" id="PF13439">
    <property type="entry name" value="Glyco_transf_4"/>
    <property type="match status" value="1"/>
</dbReference>
<dbReference type="PANTHER" id="PTHR12526:SF630">
    <property type="entry name" value="GLYCOSYLTRANSFERASE"/>
    <property type="match status" value="1"/>
</dbReference>
<comment type="caution">
    <text evidence="3">The sequence shown here is derived from an EMBL/GenBank/DDBJ whole genome shotgun (WGS) entry which is preliminary data.</text>
</comment>
<dbReference type="PANTHER" id="PTHR12526">
    <property type="entry name" value="GLYCOSYLTRANSFERASE"/>
    <property type="match status" value="1"/>
</dbReference>
<dbReference type="Gene3D" id="3.40.50.2000">
    <property type="entry name" value="Glycogen Phosphorylase B"/>
    <property type="match status" value="2"/>
</dbReference>
<evidence type="ECO:0008006" key="5">
    <source>
        <dbReference type="Google" id="ProtNLM"/>
    </source>
</evidence>
<evidence type="ECO:0000313" key="4">
    <source>
        <dbReference type="Proteomes" id="UP000294817"/>
    </source>
</evidence>
<evidence type="ECO:0000259" key="1">
    <source>
        <dbReference type="Pfam" id="PF00534"/>
    </source>
</evidence>
<reference evidence="3 4" key="1">
    <citation type="submission" date="2019-03" db="EMBL/GenBank/DDBJ databases">
        <title>Genomic Encyclopedia of Type Strains, Phase IV (KMG-IV): sequencing the most valuable type-strain genomes for metagenomic binning, comparative biology and taxonomic classification.</title>
        <authorList>
            <person name="Goeker M."/>
        </authorList>
    </citation>
    <scope>NUCLEOTIDE SEQUENCE [LARGE SCALE GENOMIC DNA]</scope>
    <source>
        <strain evidence="3 4">DSM 13575</strain>
    </source>
</reference>
<dbReference type="InterPro" id="IPR028098">
    <property type="entry name" value="Glyco_trans_4-like_N"/>
</dbReference>
<name>A0A4R8EPV3_9BACT</name>
<keyword evidence="4" id="KW-1185">Reference proteome</keyword>
<evidence type="ECO:0000313" key="3">
    <source>
        <dbReference type="EMBL" id="TDX12107.1"/>
    </source>
</evidence>
<dbReference type="EMBL" id="SODZ01000014">
    <property type="protein sequence ID" value="TDX12107.1"/>
    <property type="molecule type" value="Genomic_DNA"/>
</dbReference>
<gene>
    <name evidence="3" type="ORF">C8D74_11411</name>
</gene>
<accession>A0A4R8EPV3</accession>
<evidence type="ECO:0000259" key="2">
    <source>
        <dbReference type="Pfam" id="PF13439"/>
    </source>
</evidence>
<dbReference type="Proteomes" id="UP000294817">
    <property type="component" value="Unassembled WGS sequence"/>
</dbReference>
<dbReference type="RefSeq" id="WP_103876965.1">
    <property type="nucleotide sequence ID" value="NZ_SODZ01000014.1"/>
</dbReference>
<dbReference type="Pfam" id="PF00534">
    <property type="entry name" value="Glycos_transf_1"/>
    <property type="match status" value="1"/>
</dbReference>
<dbReference type="SUPFAM" id="SSF53756">
    <property type="entry name" value="UDP-Glycosyltransferase/glycogen phosphorylase"/>
    <property type="match status" value="1"/>
</dbReference>
<dbReference type="GO" id="GO:0016757">
    <property type="term" value="F:glycosyltransferase activity"/>
    <property type="evidence" value="ECO:0007669"/>
    <property type="project" value="InterPro"/>
</dbReference>
<protein>
    <recommendedName>
        <fullName evidence="5">Glycosyltransferase involved in cell wall biosynthesis</fullName>
    </recommendedName>
</protein>
<sequence length="376" mass="43333">MKILHIINNLGSGGAEKLIEDLLPLMNNTDGVKVDLLLLTNENNVFDKKLTKSGIQIEIVPTNKIYNLLNIYYIRKYIKKGQYDVVNVHLFPSLYWASFASKLIFKNKPKFVFTEHSTHNQRREKGYLRIIEKFVYSSYDKIISISQQAEDNLIKWLKPKNNGRFIIIENGIDLKKFEEAKPYLKREINTKFDEDTKLICMVGRFSEAKDQPTLIKAMNHISSNVHLLLIGEGPLKEKNKELVKQINLEDRVHFLGFRDDVPRILKTVDIVVLSSNWEGLPLSAVEGMAAGKPLIGSNVPGIKEVVENYGLLFSKGNSEELANKINQLINDPLKYNKIAKKCQLRANSYNIEKMVDEYIEQYKILLNCKNRKIYKD</sequence>
<feature type="domain" description="Glycosyltransferase subfamily 4-like N-terminal" evidence="2">
    <location>
        <begin position="13"/>
        <end position="175"/>
    </location>
</feature>
<dbReference type="AlphaFoldDB" id="A0A4R8EPV3"/>
<organism evidence="3 4">
    <name type="scientific">Petrotoga sibirica</name>
    <dbReference type="NCBI Taxonomy" id="156202"/>
    <lineage>
        <taxon>Bacteria</taxon>
        <taxon>Thermotogati</taxon>
        <taxon>Thermotogota</taxon>
        <taxon>Thermotogae</taxon>
        <taxon>Petrotogales</taxon>
        <taxon>Petrotogaceae</taxon>
        <taxon>Petrotoga</taxon>
    </lineage>
</organism>
<proteinExistence type="predicted"/>
<feature type="domain" description="Glycosyl transferase family 1" evidence="1">
    <location>
        <begin position="190"/>
        <end position="341"/>
    </location>
</feature>